<dbReference type="SUPFAM" id="SSF53383">
    <property type="entry name" value="PLP-dependent transferases"/>
    <property type="match status" value="1"/>
</dbReference>
<dbReference type="InterPro" id="IPR015424">
    <property type="entry name" value="PyrdxlP-dep_Trfase"/>
</dbReference>
<name>A0A382N3Q2_9ZZZZ</name>
<dbReference type="PANTHER" id="PTHR30244:SF34">
    <property type="entry name" value="DTDP-4-AMINO-4,6-DIDEOXYGALACTOSE TRANSAMINASE"/>
    <property type="match status" value="1"/>
</dbReference>
<dbReference type="GO" id="GO:0030170">
    <property type="term" value="F:pyridoxal phosphate binding"/>
    <property type="evidence" value="ECO:0007669"/>
    <property type="project" value="TreeGrafter"/>
</dbReference>
<accession>A0A382N3Q2</accession>
<proteinExistence type="predicted"/>
<dbReference type="GO" id="GO:0008483">
    <property type="term" value="F:transaminase activity"/>
    <property type="evidence" value="ECO:0007669"/>
    <property type="project" value="TreeGrafter"/>
</dbReference>
<organism evidence="1">
    <name type="scientific">marine metagenome</name>
    <dbReference type="NCBI Taxonomy" id="408172"/>
    <lineage>
        <taxon>unclassified sequences</taxon>
        <taxon>metagenomes</taxon>
        <taxon>ecological metagenomes</taxon>
    </lineage>
</organism>
<dbReference type="InterPro" id="IPR015421">
    <property type="entry name" value="PyrdxlP-dep_Trfase_major"/>
</dbReference>
<dbReference type="GO" id="GO:0000271">
    <property type="term" value="P:polysaccharide biosynthetic process"/>
    <property type="evidence" value="ECO:0007669"/>
    <property type="project" value="TreeGrafter"/>
</dbReference>
<protein>
    <submittedName>
        <fullName evidence="1">Uncharacterized protein</fullName>
    </submittedName>
</protein>
<dbReference type="EMBL" id="UINC01097789">
    <property type="protein sequence ID" value="SVC55799.1"/>
    <property type="molecule type" value="Genomic_DNA"/>
</dbReference>
<dbReference type="AlphaFoldDB" id="A0A382N3Q2"/>
<dbReference type="PANTHER" id="PTHR30244">
    <property type="entry name" value="TRANSAMINASE"/>
    <property type="match status" value="1"/>
</dbReference>
<dbReference type="CDD" id="cd00616">
    <property type="entry name" value="AHBA_syn"/>
    <property type="match status" value="1"/>
</dbReference>
<dbReference type="Gene3D" id="3.40.640.10">
    <property type="entry name" value="Type I PLP-dependent aspartate aminotransferase-like (Major domain)"/>
    <property type="match status" value="1"/>
</dbReference>
<evidence type="ECO:0000313" key="1">
    <source>
        <dbReference type="EMBL" id="SVC55799.1"/>
    </source>
</evidence>
<sequence>MKSKRNDAFQNKSIKVPFVVPNIDSSDKKAIAIALKSNLLTDGPILRKFEKEFSRFTGSKYAIGVSNATSALQLSLKSLGIGKGDEVIIPDITFVATANAVLFTGATPVLADVNEDDLNISINSIDKNITKKTKAIVPVHFAGKSCDMKSIQKFAKDNDLKIIEDCAHALGTKFDKKHVGTFGETGCFSFYPTKNLTTFEGGMIITQSKKMAENLRSLRNHGITKSLRQRFTKGHPWDFDIKQMGYNFRIDEIRSSLGLNQLKKIKKMNRLRRSACKYY</sequence>
<reference evidence="1" key="1">
    <citation type="submission" date="2018-05" db="EMBL/GenBank/DDBJ databases">
        <authorList>
            <person name="Lanie J.A."/>
            <person name="Ng W.-L."/>
            <person name="Kazmierczak K.M."/>
            <person name="Andrzejewski T.M."/>
            <person name="Davidsen T.M."/>
            <person name="Wayne K.J."/>
            <person name="Tettelin H."/>
            <person name="Glass J.I."/>
            <person name="Rusch D."/>
            <person name="Podicherti R."/>
            <person name="Tsui H.-C.T."/>
            <person name="Winkler M.E."/>
        </authorList>
    </citation>
    <scope>NUCLEOTIDE SEQUENCE</scope>
</reference>
<gene>
    <name evidence="1" type="ORF">METZ01_LOCUS308653</name>
</gene>
<dbReference type="Pfam" id="PF01041">
    <property type="entry name" value="DegT_DnrJ_EryC1"/>
    <property type="match status" value="1"/>
</dbReference>
<dbReference type="InterPro" id="IPR000653">
    <property type="entry name" value="DegT/StrS_aminotransferase"/>
</dbReference>
<feature type="non-terminal residue" evidence="1">
    <location>
        <position position="279"/>
    </location>
</feature>